<organism evidence="1 2">
    <name type="scientific">Paramuricea clavata</name>
    <name type="common">Red gorgonian</name>
    <name type="synonym">Violescent sea-whip</name>
    <dbReference type="NCBI Taxonomy" id="317549"/>
    <lineage>
        <taxon>Eukaryota</taxon>
        <taxon>Metazoa</taxon>
        <taxon>Cnidaria</taxon>
        <taxon>Anthozoa</taxon>
        <taxon>Octocorallia</taxon>
        <taxon>Malacalcyonacea</taxon>
        <taxon>Plexauridae</taxon>
        <taxon>Paramuricea</taxon>
    </lineage>
</organism>
<reference evidence="1" key="1">
    <citation type="submission" date="2020-04" db="EMBL/GenBank/DDBJ databases">
        <authorList>
            <person name="Alioto T."/>
            <person name="Alioto T."/>
            <person name="Gomez Garrido J."/>
        </authorList>
    </citation>
    <scope>NUCLEOTIDE SEQUENCE</scope>
    <source>
        <strain evidence="1">A484AB</strain>
    </source>
</reference>
<accession>A0A6S7FGT4</accession>
<dbReference type="PANTHER" id="PTHR34645:SF1">
    <property type="entry name" value="GENE 136-RELATED"/>
    <property type="match status" value="1"/>
</dbReference>
<dbReference type="EMBL" id="CACRXK020000004">
    <property type="protein sequence ID" value="CAB3976607.1"/>
    <property type="molecule type" value="Genomic_DNA"/>
</dbReference>
<dbReference type="PANTHER" id="PTHR34645">
    <property type="entry name" value="SIMILAR TO HYPOTHETICAL PROTEIN"/>
    <property type="match status" value="1"/>
</dbReference>
<comment type="caution">
    <text evidence="1">The sequence shown here is derived from an EMBL/GenBank/DDBJ whole genome shotgun (WGS) entry which is preliminary data.</text>
</comment>
<dbReference type="Proteomes" id="UP001152795">
    <property type="component" value="Unassembled WGS sequence"/>
</dbReference>
<sequence length="313" mass="36605">MAEFISKRGQAIANGTSYKNADTLESQHTTHRDILKFGNKVYERKCAELEKLREESLAELEVRLWQIANEERDQAVKETFQQGQQELKLSQESAKKEKEKAVKAECRRVEAYMKKQAQQHLEEANQAYRVQLKDALHDARIEFEVEKMLAIREAREEEIGSAVEEAARTADVEETKRKKIILEAEKEKAEALKKLKLKMEEEARIDIAETEKRCHLMSLEELRKCEETHLAEMDKLRKKITHQDSEYEDIKHQLSQKEKIRRKTETKLREVVEEFQNFIDLTKGFTKGQSEFLLPDVNLLQDMLKGAVLSCQK</sequence>
<evidence type="ECO:0000313" key="1">
    <source>
        <dbReference type="EMBL" id="CAB3976607.1"/>
    </source>
</evidence>
<name>A0A6S7FGT4_PARCT</name>
<protein>
    <submittedName>
        <fullName evidence="1">Uncharacterized protein</fullName>
    </submittedName>
</protein>
<evidence type="ECO:0000313" key="2">
    <source>
        <dbReference type="Proteomes" id="UP001152795"/>
    </source>
</evidence>
<gene>
    <name evidence="1" type="ORF">PACLA_8A074464</name>
</gene>
<proteinExistence type="predicted"/>
<keyword evidence="2" id="KW-1185">Reference proteome</keyword>
<dbReference type="InterPro" id="IPR038927">
    <property type="entry name" value="C6orf163"/>
</dbReference>
<dbReference type="OrthoDB" id="8774892at2759"/>
<dbReference type="AlphaFoldDB" id="A0A6S7FGT4"/>